<dbReference type="PROSITE" id="PS51352">
    <property type="entry name" value="THIOREDOXIN_2"/>
    <property type="match status" value="1"/>
</dbReference>
<dbReference type="OrthoDB" id="9790390at2"/>
<dbReference type="CDD" id="cd02947">
    <property type="entry name" value="TRX_family"/>
    <property type="match status" value="1"/>
</dbReference>
<sequence length="121" mass="13746">MSTRELTEKNFAYTVATNNHVLVYWWAPLCSPCELFTPVYEESAKKHFDVVHGKVNYEVEQDLAKKADVTLLPTLMAFKKGKLVFKQGGVADVRLMNELVRQLRAYKFQEGEAAAPRPGLL</sequence>
<comment type="caution">
    <text evidence="2">The sequence shown here is derived from an EMBL/GenBank/DDBJ whole genome shotgun (WGS) entry which is preliminary data.</text>
</comment>
<dbReference type="Proteomes" id="UP000192739">
    <property type="component" value="Unassembled WGS sequence"/>
</dbReference>
<dbReference type="STRING" id="28445.BHQ20_07360"/>
<name>A0A1E3SHI6_MYCIE</name>
<dbReference type="Pfam" id="PF00085">
    <property type="entry name" value="Thioredoxin"/>
    <property type="match status" value="1"/>
</dbReference>
<evidence type="ECO:0000313" key="3">
    <source>
        <dbReference type="Proteomes" id="UP000192739"/>
    </source>
</evidence>
<dbReference type="SUPFAM" id="SSF52833">
    <property type="entry name" value="Thioredoxin-like"/>
    <property type="match status" value="1"/>
</dbReference>
<dbReference type="EMBL" id="MVHT01000024">
    <property type="protein sequence ID" value="ORB06337.1"/>
    <property type="molecule type" value="Genomic_DNA"/>
</dbReference>
<dbReference type="GO" id="GO:0006457">
    <property type="term" value="P:protein folding"/>
    <property type="evidence" value="ECO:0007669"/>
    <property type="project" value="TreeGrafter"/>
</dbReference>
<evidence type="ECO:0000313" key="2">
    <source>
        <dbReference type="EMBL" id="ORB06337.1"/>
    </source>
</evidence>
<dbReference type="Gene3D" id="3.40.30.10">
    <property type="entry name" value="Glutaredoxin"/>
    <property type="match status" value="1"/>
</dbReference>
<accession>A0A1E3SHI6</accession>
<organism evidence="2 3">
    <name type="scientific">Mycobacterium intermedium</name>
    <dbReference type="NCBI Taxonomy" id="28445"/>
    <lineage>
        <taxon>Bacteria</taxon>
        <taxon>Bacillati</taxon>
        <taxon>Actinomycetota</taxon>
        <taxon>Actinomycetes</taxon>
        <taxon>Mycobacteriales</taxon>
        <taxon>Mycobacteriaceae</taxon>
        <taxon>Mycobacterium</taxon>
        <taxon>Mycobacterium simiae complex</taxon>
    </lineage>
</organism>
<dbReference type="AlphaFoldDB" id="A0A1E3SHI6"/>
<evidence type="ECO:0000259" key="1">
    <source>
        <dbReference type="PROSITE" id="PS51352"/>
    </source>
</evidence>
<reference evidence="2 3" key="1">
    <citation type="submission" date="2017-02" db="EMBL/GenBank/DDBJ databases">
        <title>The new phylogeny of genus Mycobacterium.</title>
        <authorList>
            <person name="Tortoli E."/>
            <person name="Trovato A."/>
            <person name="Cirillo D.M."/>
        </authorList>
    </citation>
    <scope>NUCLEOTIDE SEQUENCE [LARGE SCALE GENOMIC DNA]</scope>
    <source>
        <strain evidence="2 3">DSM 44049</strain>
    </source>
</reference>
<dbReference type="InterPro" id="IPR013766">
    <property type="entry name" value="Thioredoxin_domain"/>
</dbReference>
<keyword evidence="3" id="KW-1185">Reference proteome</keyword>
<proteinExistence type="predicted"/>
<dbReference type="PANTHER" id="PTHR45672">
    <property type="entry name" value="PROTEIN DISULFIDE-ISOMERASE C17H9.14C-RELATED"/>
    <property type="match status" value="1"/>
</dbReference>
<protein>
    <submittedName>
        <fullName evidence="2">Thiol reductase thioredoxin</fullName>
    </submittedName>
</protein>
<dbReference type="InterPro" id="IPR051063">
    <property type="entry name" value="PDI"/>
</dbReference>
<dbReference type="InterPro" id="IPR036249">
    <property type="entry name" value="Thioredoxin-like_sf"/>
</dbReference>
<feature type="domain" description="Thioredoxin" evidence="1">
    <location>
        <begin position="1"/>
        <end position="105"/>
    </location>
</feature>
<dbReference type="GO" id="GO:0003756">
    <property type="term" value="F:protein disulfide isomerase activity"/>
    <property type="evidence" value="ECO:0007669"/>
    <property type="project" value="TreeGrafter"/>
</dbReference>
<dbReference type="RefSeq" id="WP_069418471.1">
    <property type="nucleotide sequence ID" value="NZ_CBCRZH010000017.1"/>
</dbReference>
<gene>
    <name evidence="2" type="ORF">BST27_11280</name>
</gene>